<feature type="chain" id="PRO_5004740527" evidence="4">
    <location>
        <begin position="26"/>
        <end position="194"/>
    </location>
</feature>
<protein>
    <submittedName>
        <fullName evidence="5">RNA methyltransferase</fullName>
    </submittedName>
</protein>
<dbReference type="SUPFAM" id="SSF53335">
    <property type="entry name" value="S-adenosyl-L-methionine-dependent methyltransferases"/>
    <property type="match status" value="1"/>
</dbReference>
<keyword evidence="3" id="KW-0949">S-adenosyl-L-methionine</keyword>
<keyword evidence="6" id="KW-1185">Reference proteome</keyword>
<evidence type="ECO:0000256" key="1">
    <source>
        <dbReference type="ARBA" id="ARBA00022603"/>
    </source>
</evidence>
<dbReference type="AlphaFoldDB" id="V5S9C8"/>
<dbReference type="PATRIC" id="fig|1029756.8.peg.279"/>
<keyword evidence="2 5" id="KW-0808">Transferase</keyword>
<evidence type="ECO:0000256" key="4">
    <source>
        <dbReference type="SAM" id="SignalP"/>
    </source>
</evidence>
<dbReference type="InterPro" id="IPR026170">
    <property type="entry name" value="FAM173A/B"/>
</dbReference>
<dbReference type="Proteomes" id="UP000018542">
    <property type="component" value="Chromosome"/>
</dbReference>
<dbReference type="InterPro" id="IPR029063">
    <property type="entry name" value="SAM-dependent_MTases_sf"/>
</dbReference>
<dbReference type="PANTHER" id="PTHR13610:SF11">
    <property type="entry name" value="METHYLTRANSFERASE DOMAIN-CONTAINING PROTEIN"/>
    <property type="match status" value="1"/>
</dbReference>
<evidence type="ECO:0000313" key="6">
    <source>
        <dbReference type="Proteomes" id="UP000018542"/>
    </source>
</evidence>
<name>V5S9C8_9HYPH</name>
<dbReference type="KEGG" id="hni:W911_01320"/>
<dbReference type="PANTHER" id="PTHR13610">
    <property type="entry name" value="METHYLTRANSFERASE DOMAIN-CONTAINING PROTEIN"/>
    <property type="match status" value="1"/>
</dbReference>
<dbReference type="CDD" id="cd02440">
    <property type="entry name" value="AdoMet_MTases"/>
    <property type="match status" value="1"/>
</dbReference>
<reference evidence="5 6" key="1">
    <citation type="journal article" date="2014" name="Genome Announc.">
        <title>Complete Genome Sequence of Hyphomicrobium nitrativorans Strain NL23, a Denitrifying Bacterium Isolated from Biofilm of a Methanol-Fed Denitrification System Treating Seawater at the Montreal Biodome.</title>
        <authorList>
            <person name="Martineau C."/>
            <person name="Villeneuve C."/>
            <person name="Mauffrey F."/>
            <person name="Villemur R."/>
        </authorList>
    </citation>
    <scope>NUCLEOTIDE SEQUENCE [LARGE SCALE GENOMIC DNA]</scope>
    <source>
        <strain evidence="5">NL23</strain>
    </source>
</reference>
<dbReference type="EMBL" id="CP006912">
    <property type="protein sequence ID" value="AHB47341.1"/>
    <property type="molecule type" value="Genomic_DNA"/>
</dbReference>
<keyword evidence="1 5" id="KW-0489">Methyltransferase</keyword>
<keyword evidence="4" id="KW-0732">Signal</keyword>
<accession>V5S9C8</accession>
<organism evidence="5 6">
    <name type="scientific">Hyphomicrobium nitrativorans NL23</name>
    <dbReference type="NCBI Taxonomy" id="1029756"/>
    <lineage>
        <taxon>Bacteria</taxon>
        <taxon>Pseudomonadati</taxon>
        <taxon>Pseudomonadota</taxon>
        <taxon>Alphaproteobacteria</taxon>
        <taxon>Hyphomicrobiales</taxon>
        <taxon>Hyphomicrobiaceae</taxon>
        <taxon>Hyphomicrobium</taxon>
    </lineage>
</organism>
<dbReference type="GO" id="GO:0016279">
    <property type="term" value="F:protein-lysine N-methyltransferase activity"/>
    <property type="evidence" value="ECO:0007669"/>
    <property type="project" value="InterPro"/>
</dbReference>
<sequence>MSHFSLPARSLGVLSAIAMSFAALAGARADARELDVPFVPTPQAVVEKMLEMADVKEGDYLIDLGSGDGRIPVTAAKKYGISALGVDLNPVRVQEANENAKREKVTDKVEFREEDLFKTDLSKATVITMYLLNSVNMKLRPEILKLKPGTRIVSHSFGMGDWKPDREEVVEGRTVFMWVVPETMPDLAPTEDTH</sequence>
<evidence type="ECO:0000256" key="3">
    <source>
        <dbReference type="ARBA" id="ARBA00022691"/>
    </source>
</evidence>
<feature type="signal peptide" evidence="4">
    <location>
        <begin position="1"/>
        <end position="25"/>
    </location>
</feature>
<dbReference type="Gene3D" id="3.40.50.150">
    <property type="entry name" value="Vaccinia Virus protein VP39"/>
    <property type="match status" value="1"/>
</dbReference>
<dbReference type="HOGENOM" id="CLU_068443_2_0_5"/>
<dbReference type="GO" id="GO:0032259">
    <property type="term" value="P:methylation"/>
    <property type="evidence" value="ECO:0007669"/>
    <property type="project" value="UniProtKB-KW"/>
</dbReference>
<gene>
    <name evidence="5" type="ORF">W911_01320</name>
</gene>
<dbReference type="RefSeq" id="WP_023785704.1">
    <property type="nucleotide sequence ID" value="NC_022997.1"/>
</dbReference>
<proteinExistence type="predicted"/>
<evidence type="ECO:0000313" key="5">
    <source>
        <dbReference type="EMBL" id="AHB47341.1"/>
    </source>
</evidence>
<dbReference type="Pfam" id="PF06325">
    <property type="entry name" value="PrmA"/>
    <property type="match status" value="1"/>
</dbReference>
<dbReference type="STRING" id="1029756.W911_01320"/>
<evidence type="ECO:0000256" key="2">
    <source>
        <dbReference type="ARBA" id="ARBA00022679"/>
    </source>
</evidence>